<protein>
    <submittedName>
        <fullName evidence="1">Uncharacterized protein</fullName>
    </submittedName>
</protein>
<evidence type="ECO:0000313" key="1">
    <source>
        <dbReference type="EMBL" id="KAL2816708.1"/>
    </source>
</evidence>
<gene>
    <name evidence="1" type="ORF">BJX63DRAFT_387138</name>
</gene>
<dbReference type="Proteomes" id="UP001610334">
    <property type="component" value="Unassembled WGS sequence"/>
</dbReference>
<comment type="caution">
    <text evidence="1">The sequence shown here is derived from an EMBL/GenBank/DDBJ whole genome shotgun (WGS) entry which is preliminary data.</text>
</comment>
<evidence type="ECO:0000313" key="2">
    <source>
        <dbReference type="Proteomes" id="UP001610334"/>
    </source>
</evidence>
<accession>A0ABR4HML2</accession>
<reference evidence="1 2" key="1">
    <citation type="submission" date="2024-07" db="EMBL/GenBank/DDBJ databases">
        <title>Section-level genome sequencing and comparative genomics of Aspergillus sections Usti and Cavernicolus.</title>
        <authorList>
            <consortium name="Lawrence Berkeley National Laboratory"/>
            <person name="Nybo J.L."/>
            <person name="Vesth T.C."/>
            <person name="Theobald S."/>
            <person name="Frisvad J.C."/>
            <person name="Larsen T.O."/>
            <person name="Kjaerboelling I."/>
            <person name="Rothschild-Mancinelli K."/>
            <person name="Lyhne E.K."/>
            <person name="Kogle M.E."/>
            <person name="Barry K."/>
            <person name="Clum A."/>
            <person name="Na H."/>
            <person name="Ledsgaard L."/>
            <person name="Lin J."/>
            <person name="Lipzen A."/>
            <person name="Kuo A."/>
            <person name="Riley R."/>
            <person name="Mondo S."/>
            <person name="Labutti K."/>
            <person name="Haridas S."/>
            <person name="Pangalinan J."/>
            <person name="Salamov A.A."/>
            <person name="Simmons B.A."/>
            <person name="Magnuson J.K."/>
            <person name="Chen J."/>
            <person name="Drula E."/>
            <person name="Henrissat B."/>
            <person name="Wiebenga A."/>
            <person name="Lubbers R.J."/>
            <person name="Gomes A.C."/>
            <person name="Makela M.R."/>
            <person name="Stajich J."/>
            <person name="Grigoriev I.V."/>
            <person name="Mortensen U.H."/>
            <person name="De Vries R.P."/>
            <person name="Baker S.E."/>
            <person name="Andersen M.R."/>
        </authorList>
    </citation>
    <scope>NUCLEOTIDE SEQUENCE [LARGE SCALE GENOMIC DNA]</scope>
    <source>
        <strain evidence="1 2">CBS 588.65</strain>
    </source>
</reference>
<proteinExistence type="predicted"/>
<sequence length="95" mass="11282">MDTEGPLKNDPCYLWGWRVRALVSDKSHWCCWSRGRSGSRPGPRSPRLATGQHCETVSFIHQLNKDYVKYPLLEDQAIYMNFFDWMYKTLRKKLL</sequence>
<dbReference type="EMBL" id="JBFXLT010000021">
    <property type="protein sequence ID" value="KAL2816708.1"/>
    <property type="molecule type" value="Genomic_DNA"/>
</dbReference>
<organism evidence="1 2">
    <name type="scientific">Aspergillus granulosus</name>
    <dbReference type="NCBI Taxonomy" id="176169"/>
    <lineage>
        <taxon>Eukaryota</taxon>
        <taxon>Fungi</taxon>
        <taxon>Dikarya</taxon>
        <taxon>Ascomycota</taxon>
        <taxon>Pezizomycotina</taxon>
        <taxon>Eurotiomycetes</taxon>
        <taxon>Eurotiomycetidae</taxon>
        <taxon>Eurotiales</taxon>
        <taxon>Aspergillaceae</taxon>
        <taxon>Aspergillus</taxon>
        <taxon>Aspergillus subgen. Nidulantes</taxon>
    </lineage>
</organism>
<keyword evidence="2" id="KW-1185">Reference proteome</keyword>
<name>A0ABR4HML2_9EURO</name>